<organism evidence="1 2">
    <name type="scientific">Deinococcus malanensis</name>
    <dbReference type="NCBI Taxonomy" id="1706855"/>
    <lineage>
        <taxon>Bacteria</taxon>
        <taxon>Thermotogati</taxon>
        <taxon>Deinococcota</taxon>
        <taxon>Deinococci</taxon>
        <taxon>Deinococcales</taxon>
        <taxon>Deinococcaceae</taxon>
        <taxon>Deinococcus</taxon>
    </lineage>
</organism>
<sequence>MNAEQVARGLGWLSIGLGAVELAAPGKLTRFLGVQDQSTLVRAYGLREVLAGVGILAQPSAVAFWVWSRVAGDVLDLGTLGLAQPENPNGRKRTANTLAALTAITVVDVLCARALSHPEPPSVKDRLLRRGNR</sequence>
<dbReference type="EMBL" id="BMPP01000005">
    <property type="protein sequence ID" value="GGK22900.1"/>
    <property type="molecule type" value="Genomic_DNA"/>
</dbReference>
<keyword evidence="2" id="KW-1185">Reference proteome</keyword>
<evidence type="ECO:0000313" key="2">
    <source>
        <dbReference type="Proteomes" id="UP000647587"/>
    </source>
</evidence>
<evidence type="ECO:0000313" key="1">
    <source>
        <dbReference type="EMBL" id="GGK22900.1"/>
    </source>
</evidence>
<gene>
    <name evidence="1" type="ORF">GCM10008955_15470</name>
</gene>
<evidence type="ECO:0008006" key="3">
    <source>
        <dbReference type="Google" id="ProtNLM"/>
    </source>
</evidence>
<protein>
    <recommendedName>
        <fullName evidence="3">Cyclase dehydrase</fullName>
    </recommendedName>
</protein>
<dbReference type="RefSeq" id="WP_189006202.1">
    <property type="nucleotide sequence ID" value="NZ_BMPP01000005.1"/>
</dbReference>
<name>A0ABQ2ESN5_9DEIO</name>
<dbReference type="Proteomes" id="UP000647587">
    <property type="component" value="Unassembled WGS sequence"/>
</dbReference>
<reference evidence="2" key="1">
    <citation type="journal article" date="2019" name="Int. J. Syst. Evol. Microbiol.">
        <title>The Global Catalogue of Microorganisms (GCM) 10K type strain sequencing project: providing services to taxonomists for standard genome sequencing and annotation.</title>
        <authorList>
            <consortium name="The Broad Institute Genomics Platform"/>
            <consortium name="The Broad Institute Genome Sequencing Center for Infectious Disease"/>
            <person name="Wu L."/>
            <person name="Ma J."/>
        </authorList>
    </citation>
    <scope>NUCLEOTIDE SEQUENCE [LARGE SCALE GENOMIC DNA]</scope>
    <source>
        <strain evidence="2">JCM 30331</strain>
    </source>
</reference>
<proteinExistence type="predicted"/>
<comment type="caution">
    <text evidence="1">The sequence shown here is derived from an EMBL/GenBank/DDBJ whole genome shotgun (WGS) entry which is preliminary data.</text>
</comment>
<accession>A0ABQ2ESN5</accession>